<gene>
    <name evidence="4" type="ordered locus">Cwoe_1026</name>
</gene>
<keyword evidence="5" id="KW-1185">Reference proteome</keyword>
<dbReference type="STRING" id="469383.Cwoe_1026"/>
<dbReference type="AlphaFoldDB" id="D3FCI6"/>
<reference evidence="4 5" key="1">
    <citation type="journal article" date="2010" name="Stand. Genomic Sci.">
        <title>Complete genome sequence of Conexibacter woesei type strain (ID131577).</title>
        <authorList>
            <person name="Pukall R."/>
            <person name="Lapidus A."/>
            <person name="Glavina Del Rio T."/>
            <person name="Copeland A."/>
            <person name="Tice H."/>
            <person name="Cheng J.-F."/>
            <person name="Lucas S."/>
            <person name="Chen F."/>
            <person name="Nolan M."/>
            <person name="Bruce D."/>
            <person name="Goodwin L."/>
            <person name="Pitluck S."/>
            <person name="Mavromatis K."/>
            <person name="Ivanova N."/>
            <person name="Ovchinnikova G."/>
            <person name="Pati A."/>
            <person name="Chen A."/>
            <person name="Palaniappan K."/>
            <person name="Land M."/>
            <person name="Hauser L."/>
            <person name="Chang Y.-J."/>
            <person name="Jeffries C.D."/>
            <person name="Chain P."/>
            <person name="Meincke L."/>
            <person name="Sims D."/>
            <person name="Brettin T."/>
            <person name="Detter J.C."/>
            <person name="Rohde M."/>
            <person name="Goeker M."/>
            <person name="Bristow J."/>
            <person name="Eisen J.A."/>
            <person name="Markowitz V."/>
            <person name="Kyrpides N.C."/>
            <person name="Klenk H.-P."/>
            <person name="Hugenholtz P."/>
        </authorList>
    </citation>
    <scope>NUCLEOTIDE SEQUENCE [LARGE SCALE GENOMIC DNA]</scope>
    <source>
        <strain evidence="5">DSM 14684 / CIP 108061 / JCM 11494 / NBRC 100937 / ID131577</strain>
    </source>
</reference>
<dbReference type="Gene3D" id="3.40.50.720">
    <property type="entry name" value="NAD(P)-binding Rossmann-like Domain"/>
    <property type="match status" value="1"/>
</dbReference>
<dbReference type="EMBL" id="CP001854">
    <property type="protein sequence ID" value="ADB49459.1"/>
    <property type="molecule type" value="Genomic_DNA"/>
</dbReference>
<dbReference type="InterPro" id="IPR036291">
    <property type="entry name" value="NAD(P)-bd_dom_sf"/>
</dbReference>
<name>D3FCI6_CONWI</name>
<dbReference type="GO" id="GO:0000166">
    <property type="term" value="F:nucleotide binding"/>
    <property type="evidence" value="ECO:0007669"/>
    <property type="project" value="InterPro"/>
</dbReference>
<dbReference type="InterPro" id="IPR000683">
    <property type="entry name" value="Gfo/Idh/MocA-like_OxRdtase_N"/>
</dbReference>
<dbReference type="Pfam" id="PF22725">
    <property type="entry name" value="GFO_IDH_MocA_C3"/>
    <property type="match status" value="1"/>
</dbReference>
<dbReference type="InterPro" id="IPR055170">
    <property type="entry name" value="GFO_IDH_MocA-like_dom"/>
</dbReference>
<dbReference type="SUPFAM" id="SSF55347">
    <property type="entry name" value="Glyceraldehyde-3-phosphate dehydrogenase-like, C-terminal domain"/>
    <property type="match status" value="1"/>
</dbReference>
<evidence type="ECO:0000259" key="3">
    <source>
        <dbReference type="Pfam" id="PF22725"/>
    </source>
</evidence>
<proteinExistence type="predicted"/>
<dbReference type="PANTHER" id="PTHR43377:SF1">
    <property type="entry name" value="BILIVERDIN REDUCTASE A"/>
    <property type="match status" value="1"/>
</dbReference>
<evidence type="ECO:0000313" key="5">
    <source>
        <dbReference type="Proteomes" id="UP000008229"/>
    </source>
</evidence>
<feature type="domain" description="GFO/IDH/MocA-like oxidoreductase" evidence="3">
    <location>
        <begin position="133"/>
        <end position="271"/>
    </location>
</feature>
<dbReference type="Proteomes" id="UP000008229">
    <property type="component" value="Chromosome"/>
</dbReference>
<dbReference type="eggNOG" id="COG0673">
    <property type="taxonomic scope" value="Bacteria"/>
</dbReference>
<evidence type="ECO:0000256" key="1">
    <source>
        <dbReference type="SAM" id="MobiDB-lite"/>
    </source>
</evidence>
<organism evidence="4 5">
    <name type="scientific">Conexibacter woesei (strain DSM 14684 / CCUG 47730 / CIP 108061 / JCM 11494 / NBRC 100937 / ID131577)</name>
    <dbReference type="NCBI Taxonomy" id="469383"/>
    <lineage>
        <taxon>Bacteria</taxon>
        <taxon>Bacillati</taxon>
        <taxon>Actinomycetota</taxon>
        <taxon>Thermoleophilia</taxon>
        <taxon>Solirubrobacterales</taxon>
        <taxon>Conexibacteraceae</taxon>
        <taxon>Conexibacter</taxon>
    </lineage>
</organism>
<accession>D3FCI6</accession>
<evidence type="ECO:0000313" key="4">
    <source>
        <dbReference type="EMBL" id="ADB49459.1"/>
    </source>
</evidence>
<dbReference type="HOGENOM" id="CLU_023194_1_3_11"/>
<protein>
    <submittedName>
        <fullName evidence="4">Oxidoreductase domain protein</fullName>
    </submittedName>
</protein>
<feature type="region of interest" description="Disordered" evidence="1">
    <location>
        <begin position="167"/>
        <end position="188"/>
    </location>
</feature>
<dbReference type="PANTHER" id="PTHR43377">
    <property type="entry name" value="BILIVERDIN REDUCTASE A"/>
    <property type="match status" value="1"/>
</dbReference>
<evidence type="ECO:0000259" key="2">
    <source>
        <dbReference type="Pfam" id="PF01408"/>
    </source>
</evidence>
<dbReference type="InterPro" id="IPR051450">
    <property type="entry name" value="Gfo/Idh/MocA_Oxidoreductases"/>
</dbReference>
<dbReference type="KEGG" id="cwo:Cwoe_1026"/>
<dbReference type="Pfam" id="PF01408">
    <property type="entry name" value="GFO_IDH_MocA"/>
    <property type="match status" value="1"/>
</dbReference>
<sequence precursor="true">MAKLRLGVIGAGAWAVTSHLPNFAERADEVEFVGVARKGADVLAKIKDDWGFQVASEDYRDVIDAGMDICLVASPHRFHYEHAKAALEAGAHVLCEKPFTVDPAHAWELDRIATERGLHLVVSFGWNYMQAARAAKRLMDEHGIGEIEESSLRMSSVTRELLANLGGYPQAGPDTAPEPETWTDPRNGGGYGHAQLSHALGAALWLTGLRGAAVFALMKAVLDAPVEHHDACVIQFGNGSIGTMSGASAHLGALENRHQLELRVTGSEGELVVDFGRDVVWLWREDGFEAKPDLAAGALFYDCDGPPHALVDLALGKDVENCSPAELGARTVEILDAAYRSAASGRLEPVRGQLAQLTR</sequence>
<dbReference type="SUPFAM" id="SSF51735">
    <property type="entry name" value="NAD(P)-binding Rossmann-fold domains"/>
    <property type="match status" value="1"/>
</dbReference>
<reference evidence="5" key="2">
    <citation type="submission" date="2010-01" db="EMBL/GenBank/DDBJ databases">
        <title>The complete genome of Conexibacter woesei DSM 14684.</title>
        <authorList>
            <consortium name="US DOE Joint Genome Institute (JGI-PGF)"/>
            <person name="Lucas S."/>
            <person name="Copeland A."/>
            <person name="Lapidus A."/>
            <person name="Glavina del Rio T."/>
            <person name="Dalin E."/>
            <person name="Tice H."/>
            <person name="Bruce D."/>
            <person name="Goodwin L."/>
            <person name="Pitluck S."/>
            <person name="Kyrpides N."/>
            <person name="Mavromatis K."/>
            <person name="Ivanova N."/>
            <person name="Mikhailova N."/>
            <person name="Chertkov O."/>
            <person name="Brettin T."/>
            <person name="Detter J.C."/>
            <person name="Han C."/>
            <person name="Larimer F."/>
            <person name="Land M."/>
            <person name="Hauser L."/>
            <person name="Markowitz V."/>
            <person name="Cheng J.-F."/>
            <person name="Hugenholtz P."/>
            <person name="Woyke T."/>
            <person name="Wu D."/>
            <person name="Pukall R."/>
            <person name="Steenblock K."/>
            <person name="Schneider S."/>
            <person name="Klenk H.-P."/>
            <person name="Eisen J.A."/>
        </authorList>
    </citation>
    <scope>NUCLEOTIDE SEQUENCE [LARGE SCALE GENOMIC DNA]</scope>
    <source>
        <strain evidence="5">DSM 14684 / CIP 108061 / JCM 11494 / NBRC 100937 / ID131577</strain>
    </source>
</reference>
<dbReference type="OrthoDB" id="9792085at2"/>
<dbReference type="Gene3D" id="3.30.360.10">
    <property type="entry name" value="Dihydrodipicolinate Reductase, domain 2"/>
    <property type="match status" value="1"/>
</dbReference>
<dbReference type="RefSeq" id="WP_012932512.1">
    <property type="nucleotide sequence ID" value="NC_013739.1"/>
</dbReference>
<feature type="domain" description="Gfo/Idh/MocA-like oxidoreductase N-terminal" evidence="2">
    <location>
        <begin position="5"/>
        <end position="123"/>
    </location>
</feature>